<name>A0ABS5ADU2_9PSEU</name>
<keyword evidence="2" id="KW-1185">Reference proteome</keyword>
<gene>
    <name evidence="1" type="ORF">JOF53_003606</name>
</gene>
<comment type="caution">
    <text evidence="1">The sequence shown here is derived from an EMBL/GenBank/DDBJ whole genome shotgun (WGS) entry which is preliminary data.</text>
</comment>
<dbReference type="EMBL" id="JAGIOO010000001">
    <property type="protein sequence ID" value="MBP2474734.1"/>
    <property type="molecule type" value="Genomic_DNA"/>
</dbReference>
<reference evidence="1 2" key="1">
    <citation type="submission" date="2021-03" db="EMBL/GenBank/DDBJ databases">
        <title>Sequencing the genomes of 1000 actinobacteria strains.</title>
        <authorList>
            <person name="Klenk H.-P."/>
        </authorList>
    </citation>
    <scope>NUCLEOTIDE SEQUENCE [LARGE SCALE GENOMIC DNA]</scope>
    <source>
        <strain evidence="1 2">DSM 44580</strain>
    </source>
</reference>
<evidence type="ECO:0000313" key="1">
    <source>
        <dbReference type="EMBL" id="MBP2474734.1"/>
    </source>
</evidence>
<evidence type="ECO:0000313" key="2">
    <source>
        <dbReference type="Proteomes" id="UP001519363"/>
    </source>
</evidence>
<sequence>MLEQKIKERRLTFEEFAEYAEQFARDNNEPGTLGVRHLQRLAAGRKPSGEPLGPVRPATARLLERIFGASIDELLAEPAPRPSAETSRAAGLSSRQSTADLVLAFDWLDEYAGWSPGTSRQRVRAQLARMDHGELVDRSARRSKVGRSELVAALAEYYPDGATYGARCGDREVVTSVATRADWLDLACPLTPDNDRLMLAHRVAAPQATLDETEATAAVSRLAECAAQGVRITNSPLYRLMDVRVGPRVAGDVGLAPFAEYALTMDLLEGELADSVAHGVAAGSGGLPLRDRYLGDMDAVLDVAGRLCAGGALALTAIARPHDPLRGPRDYALLVQERSGRVLNAAGRLAVIPKGVHEPLTDVRADARLGATLRREMEEELFGREDIDSTLNMPPNAMPMHPSLLSEPMRWLLADPGRLRMECTGFGLNLVSGNFEFASLIVIDDEEFWTRYGGQVRANWETAGLRLYSSLDGELITSLVQDETWSNEGLFALLQGLRRLRDIGGQRVRLPDFAWRLTGSGL</sequence>
<evidence type="ECO:0008006" key="3">
    <source>
        <dbReference type="Google" id="ProtNLM"/>
    </source>
</evidence>
<dbReference type="Proteomes" id="UP001519363">
    <property type="component" value="Unassembled WGS sequence"/>
</dbReference>
<proteinExistence type="predicted"/>
<dbReference type="RefSeq" id="WP_143343034.1">
    <property type="nucleotide sequence ID" value="NZ_JAGIOO010000001.1"/>
</dbReference>
<protein>
    <recommendedName>
        <fullName evidence="3">Transcriptional regulator</fullName>
    </recommendedName>
</protein>
<organism evidence="1 2">
    <name type="scientific">Crossiella equi</name>
    <dbReference type="NCBI Taxonomy" id="130796"/>
    <lineage>
        <taxon>Bacteria</taxon>
        <taxon>Bacillati</taxon>
        <taxon>Actinomycetota</taxon>
        <taxon>Actinomycetes</taxon>
        <taxon>Pseudonocardiales</taxon>
        <taxon>Pseudonocardiaceae</taxon>
        <taxon>Crossiella</taxon>
    </lineage>
</organism>
<accession>A0ABS5ADU2</accession>